<evidence type="ECO:0000313" key="1">
    <source>
        <dbReference type="EMBL" id="AMR79425.1"/>
    </source>
</evidence>
<evidence type="ECO:0000313" key="2">
    <source>
        <dbReference type="Proteomes" id="UP000075238"/>
    </source>
</evidence>
<proteinExistence type="predicted"/>
<sequence length="341" mass="36316">MLNYKTIADLIAAFQSGVKFKADTPNHKGVDVTGISLNPTRRGRFLVTTGGSTHWHQFRLDGSHELGGQYRLYQVEAPAKAPVETAFPFSSADALVAAFNAGVKFEVVNADGKVSPVTKIEKNGLGRAGFYVEAKGDGPWSQFDLRGNNAWMGDTLRVKVELTADWSGPGLQVFNAAGVKVMAIGPTAPNPLRVTESGSVTSAPAPAPTPKRAVDFPNWLDELAKGTKFYCPATNEDVTGINVSAKGLQVMLTKVGVTGATPRHSTNYRLNGSHKHVSARSLVVKPEPVAAPAPRVGKSSRAAILKNRLNGQLFVVREGEVLPPIRGVRDAALVGETTIVE</sequence>
<dbReference type="RefSeq" id="WP_062801390.1">
    <property type="nucleotide sequence ID" value="NZ_CP014844.1"/>
</dbReference>
<gene>
    <name evidence="1" type="ORF">A2G96_17705</name>
</gene>
<accession>A0A142JMW3</accession>
<dbReference type="EMBL" id="CP014844">
    <property type="protein sequence ID" value="AMR79425.1"/>
    <property type="molecule type" value="Genomic_DNA"/>
</dbReference>
<dbReference type="AlphaFoldDB" id="A0A142JMW3"/>
<dbReference type="Proteomes" id="UP000075238">
    <property type="component" value="Chromosome 1"/>
</dbReference>
<dbReference type="KEGG" id="cnan:A2G96_17705"/>
<protein>
    <submittedName>
        <fullName evidence="1">Uncharacterized protein</fullName>
    </submittedName>
</protein>
<name>A0A142JMW3_9BURK</name>
<dbReference type="STRING" id="1796606.A2G96_17705"/>
<reference evidence="1 2" key="1">
    <citation type="submission" date="2016-03" db="EMBL/GenBank/DDBJ databases">
        <title>Complete genome sequence of a novel chlorpyrifos degrading bacterium, Cupriavidus nantongensis sp. X1.</title>
        <authorList>
            <person name="Fang L."/>
        </authorList>
    </citation>
    <scope>NUCLEOTIDE SEQUENCE [LARGE SCALE GENOMIC DNA]</scope>
    <source>
        <strain evidence="1 2">X1</strain>
    </source>
</reference>
<organism evidence="1 2">
    <name type="scientific">Cupriavidus nantongensis</name>
    <dbReference type="NCBI Taxonomy" id="1796606"/>
    <lineage>
        <taxon>Bacteria</taxon>
        <taxon>Pseudomonadati</taxon>
        <taxon>Pseudomonadota</taxon>
        <taxon>Betaproteobacteria</taxon>
        <taxon>Burkholderiales</taxon>
        <taxon>Burkholderiaceae</taxon>
        <taxon>Cupriavidus</taxon>
    </lineage>
</organism>
<keyword evidence="2" id="KW-1185">Reference proteome</keyword>